<dbReference type="InterPro" id="IPR052895">
    <property type="entry name" value="HetReg/Transcr_Mod"/>
</dbReference>
<dbReference type="EMBL" id="KL659200">
    <property type="protein sequence ID" value="KFA70388.1"/>
    <property type="molecule type" value="Genomic_DNA"/>
</dbReference>
<dbReference type="OrthoDB" id="2157530at2759"/>
<reference evidence="2 3" key="1">
    <citation type="journal article" date="2014" name="BMC Genomics">
        <title>Comparative genome sequencing reveals chemotype-specific gene clusters in the toxigenic black mold Stachybotrys.</title>
        <authorList>
            <person name="Semeiks J."/>
            <person name="Borek D."/>
            <person name="Otwinowski Z."/>
            <person name="Grishin N.V."/>
        </authorList>
    </citation>
    <scope>NUCLEOTIDE SEQUENCE [LARGE SCALE GENOMIC DNA]</scope>
    <source>
        <strain evidence="2 3">IBT 40285</strain>
    </source>
</reference>
<dbReference type="PANTHER" id="PTHR24148:SF64">
    <property type="entry name" value="HETEROKARYON INCOMPATIBILITY DOMAIN-CONTAINING PROTEIN"/>
    <property type="match status" value="1"/>
</dbReference>
<keyword evidence="3" id="KW-1185">Reference proteome</keyword>
<dbReference type="Pfam" id="PF06985">
    <property type="entry name" value="HET"/>
    <property type="match status" value="1"/>
</dbReference>
<evidence type="ECO:0000313" key="2">
    <source>
        <dbReference type="EMBL" id="KFA70388.1"/>
    </source>
</evidence>
<dbReference type="PANTHER" id="PTHR24148">
    <property type="entry name" value="ANKYRIN REPEAT DOMAIN-CONTAINING PROTEIN 39 HOMOLOG-RELATED"/>
    <property type="match status" value="1"/>
</dbReference>
<proteinExistence type="predicted"/>
<dbReference type="HOGENOM" id="CLU_336173_0_0_1"/>
<gene>
    <name evidence="2" type="ORF">S40285_07801</name>
</gene>
<evidence type="ECO:0000259" key="1">
    <source>
        <dbReference type="Pfam" id="PF06985"/>
    </source>
</evidence>
<sequence>MDGVLPLRLIGRNDDDSLFIFETKSRRVDDFDILSHKWPPTLDKPGYHYPMPGLHYNVLVPSATIEEIKTLMAQAKINYLWADCLCINQLDDNEILNEVSKMFEYYKGARRCHVLLHMQDAWDPQTIVDDLKFLGHVLSNMGGATLASEAVGLSDNMIRRLAVWENKEEQNWVFPMDKGLVRSSGVDMGVLNCYATCINRITSLFNNIYFKRVWTFQEMILGKNVNLWAINTVALPGTSSATGDYSITLTSIGELPVWMNLATDSNDKANKLYQWIHCSRDQKSDLVLAILNAIEEQAVEVKSLQLRVGGITSAKSDIMHGGSSWWKFNSRGVSNIFSAVSLIPRVAEKPRDIYLGLLGIFNGLFDVEQLSTLGMDMDKITFEFFQQLSIKTEFAWTKLAISSGERKQWDWIPVARIPKTPNTTDCFSGVIQLGRLKKKGQAKSMAVTGVKGTPRPYMKIRLVGQESGKFQFIFKGCNCGKKIKTGFFKKETIPTHDTPVQIRTDQTGRTLVWCATVLGSLIDPGCNLPDYRRKLLNRLLPVWRVTDPLAKPIGWTDRCVSGTAWENPGEIRPHNWSMNYDMVDIHHCRSRLHNDSTANLACEVTVNCGCTITAPFSFIFEGISAVKGSSLGETVATLDNDGRITLHDGLGFVQVGDEGKTFKLVAFGGDVRAHRAHAVECRVKKKSKPLELTKPWPSGRALVRDDFTHDMTDMMRNYGYISTEGAGNMLISRNKPVGPYKIIGVCIDQHLSEQEDGYTDVTLR</sequence>
<protein>
    <recommendedName>
        <fullName evidence="1">Heterokaryon incompatibility domain-containing protein</fullName>
    </recommendedName>
</protein>
<dbReference type="InterPro" id="IPR010730">
    <property type="entry name" value="HET"/>
</dbReference>
<dbReference type="STRING" id="1283841.A0A084R2F3"/>
<dbReference type="Proteomes" id="UP000028524">
    <property type="component" value="Unassembled WGS sequence"/>
</dbReference>
<dbReference type="OMA" id="YLWADCV"/>
<evidence type="ECO:0000313" key="3">
    <source>
        <dbReference type="Proteomes" id="UP000028524"/>
    </source>
</evidence>
<feature type="domain" description="Heterokaryon incompatibility" evidence="1">
    <location>
        <begin position="32"/>
        <end position="218"/>
    </location>
</feature>
<accession>A0A084R2F3</accession>
<dbReference type="InParanoid" id="A0A084R2F3"/>
<dbReference type="AlphaFoldDB" id="A0A084R2F3"/>
<name>A0A084R2F3_STAC4</name>
<organism evidence="2 3">
    <name type="scientific">Stachybotrys chlorohalonatus (strain IBT 40285)</name>
    <dbReference type="NCBI Taxonomy" id="1283841"/>
    <lineage>
        <taxon>Eukaryota</taxon>
        <taxon>Fungi</taxon>
        <taxon>Dikarya</taxon>
        <taxon>Ascomycota</taxon>
        <taxon>Pezizomycotina</taxon>
        <taxon>Sordariomycetes</taxon>
        <taxon>Hypocreomycetidae</taxon>
        <taxon>Hypocreales</taxon>
        <taxon>Stachybotryaceae</taxon>
        <taxon>Stachybotrys</taxon>
    </lineage>
</organism>